<accession>A0A161J2Q2</accession>
<proteinExistence type="predicted"/>
<dbReference type="STRING" id="445710.ATSB10_22410"/>
<dbReference type="AlphaFoldDB" id="A0A161J2Q2"/>
<reference evidence="2 3" key="1">
    <citation type="submission" date="2016-02" db="EMBL/GenBank/DDBJ databases">
        <title>Complete genome sequencing and analysis of ATSB10, Dyella thiooxydans isolated from rhizosphere soil of sunflower (Helianthus annuus L.).</title>
        <authorList>
            <person name="Lee Y."/>
            <person name="Hwangbo K."/>
            <person name="Chung H."/>
            <person name="Yoo J."/>
            <person name="Kim K.Y."/>
            <person name="Sa T.M."/>
            <person name="Um Y."/>
            <person name="Madhaiyan M."/>
        </authorList>
    </citation>
    <scope>NUCLEOTIDE SEQUENCE [LARGE SCALE GENOMIC DNA]</scope>
    <source>
        <strain evidence="2 3">ATSB10</strain>
    </source>
</reference>
<sequence length="75" mass="8091">MHSAAVASGRRARGAGTGHRKTARYGRAFSQARGRMERAGRRASTLRAARQGVYTRAQMPRNPAAECTRPCPAPP</sequence>
<name>A0A161J2Q2_9GAMM</name>
<evidence type="ECO:0000313" key="3">
    <source>
        <dbReference type="Proteomes" id="UP000077255"/>
    </source>
</evidence>
<dbReference type="PATRIC" id="fig|445710.3.peg.2238"/>
<organism evidence="2 3">
    <name type="scientific">Dyella thiooxydans</name>
    <dbReference type="NCBI Taxonomy" id="445710"/>
    <lineage>
        <taxon>Bacteria</taxon>
        <taxon>Pseudomonadati</taxon>
        <taxon>Pseudomonadota</taxon>
        <taxon>Gammaproteobacteria</taxon>
        <taxon>Lysobacterales</taxon>
        <taxon>Rhodanobacteraceae</taxon>
        <taxon>Dyella</taxon>
    </lineage>
</organism>
<evidence type="ECO:0000256" key="1">
    <source>
        <dbReference type="SAM" id="MobiDB-lite"/>
    </source>
</evidence>
<feature type="region of interest" description="Disordered" evidence="1">
    <location>
        <begin position="1"/>
        <end position="75"/>
    </location>
</feature>
<protein>
    <submittedName>
        <fullName evidence="2">Uncharacterized protein</fullName>
    </submittedName>
</protein>
<gene>
    <name evidence="2" type="ORF">ATSB10_22410</name>
</gene>
<dbReference type="Proteomes" id="UP000077255">
    <property type="component" value="Chromosome"/>
</dbReference>
<evidence type="ECO:0000313" key="2">
    <source>
        <dbReference type="EMBL" id="AND69695.1"/>
    </source>
</evidence>
<feature type="compositionally biased region" description="Basic residues" evidence="1">
    <location>
        <begin position="10"/>
        <end position="24"/>
    </location>
</feature>
<dbReference type="EMBL" id="CP014841">
    <property type="protein sequence ID" value="AND69695.1"/>
    <property type="molecule type" value="Genomic_DNA"/>
</dbReference>
<keyword evidence="3" id="KW-1185">Reference proteome</keyword>
<dbReference type="KEGG" id="dtx:ATSB10_22410"/>